<feature type="transmembrane region" description="Helical" evidence="1">
    <location>
        <begin position="159"/>
        <end position="178"/>
    </location>
</feature>
<keyword evidence="1" id="KW-1133">Transmembrane helix</keyword>
<keyword evidence="1" id="KW-0472">Membrane</keyword>
<dbReference type="Proteomes" id="UP000243605">
    <property type="component" value="Unassembled WGS sequence"/>
</dbReference>
<reference evidence="2 3" key="1">
    <citation type="submission" date="2016-10" db="EMBL/GenBank/DDBJ databases">
        <authorList>
            <person name="Varghese N."/>
            <person name="Submissions S."/>
        </authorList>
    </citation>
    <scope>NUCLEOTIDE SEQUENCE [LARGE SCALE GENOMIC DNA]</scope>
    <source>
        <strain evidence="2 3">IBRC-M10081</strain>
    </source>
</reference>
<feature type="transmembrane region" description="Helical" evidence="1">
    <location>
        <begin position="90"/>
        <end position="107"/>
    </location>
</feature>
<sequence length="196" mass="22626">MRQFIYGMAIILIFATPFMRTLFESYMFLHMHMQMMLLFIAGLLMAPLLQQKFPNFFEKFNKNGVPFMIIFVTIIIYWMLPRAMDEALELWYVELFKFVSIPLLAGVTLRDSFRKLQPFARFIFMVITALTFGITGVLYTSSESQLCNAYLLADQISVGIGQLAIGVVILAFVFLITFTDQSQYYKNPYDDAEGSS</sequence>
<feature type="transmembrane region" description="Helical" evidence="1">
    <location>
        <begin position="5"/>
        <end position="23"/>
    </location>
</feature>
<keyword evidence="3" id="KW-1185">Reference proteome</keyword>
<gene>
    <name evidence="2" type="ORF">SAMN05192557_1821</name>
</gene>
<protein>
    <recommendedName>
        <fullName evidence="4">Cytochrome c oxidase assembly factor CtaG</fullName>
    </recommendedName>
</protein>
<evidence type="ECO:0000313" key="2">
    <source>
        <dbReference type="EMBL" id="SEW14689.1"/>
    </source>
</evidence>
<accession>A0A662Z7G8</accession>
<evidence type="ECO:0000256" key="1">
    <source>
        <dbReference type="SAM" id="Phobius"/>
    </source>
</evidence>
<name>A0A662Z7G8_9STAP</name>
<dbReference type="EMBL" id="FOIT01000006">
    <property type="protein sequence ID" value="SEW14689.1"/>
    <property type="molecule type" value="Genomic_DNA"/>
</dbReference>
<organism evidence="2 3">
    <name type="scientific">Aliicoccus persicus</name>
    <dbReference type="NCBI Taxonomy" id="930138"/>
    <lineage>
        <taxon>Bacteria</taxon>
        <taxon>Bacillati</taxon>
        <taxon>Bacillota</taxon>
        <taxon>Bacilli</taxon>
        <taxon>Bacillales</taxon>
        <taxon>Staphylococcaceae</taxon>
        <taxon>Aliicoccus</taxon>
    </lineage>
</organism>
<feature type="transmembrane region" description="Helical" evidence="1">
    <location>
        <begin position="119"/>
        <end position="139"/>
    </location>
</feature>
<dbReference type="OrthoDB" id="2388670at2"/>
<dbReference type="RefSeq" id="WP_091476099.1">
    <property type="nucleotide sequence ID" value="NZ_FOIT01000006.1"/>
</dbReference>
<keyword evidence="1" id="KW-0812">Transmembrane</keyword>
<evidence type="ECO:0008006" key="4">
    <source>
        <dbReference type="Google" id="ProtNLM"/>
    </source>
</evidence>
<evidence type="ECO:0000313" key="3">
    <source>
        <dbReference type="Proteomes" id="UP000243605"/>
    </source>
</evidence>
<dbReference type="AlphaFoldDB" id="A0A662Z7G8"/>
<feature type="transmembrane region" description="Helical" evidence="1">
    <location>
        <begin position="29"/>
        <end position="48"/>
    </location>
</feature>
<proteinExistence type="predicted"/>
<feature type="transmembrane region" description="Helical" evidence="1">
    <location>
        <begin position="60"/>
        <end position="78"/>
    </location>
</feature>